<keyword evidence="3" id="KW-1185">Reference proteome</keyword>
<evidence type="ECO:0000313" key="2">
    <source>
        <dbReference type="EMBL" id="MCY9764769.1"/>
    </source>
</evidence>
<feature type="compositionally biased region" description="Low complexity" evidence="1">
    <location>
        <begin position="98"/>
        <end position="112"/>
    </location>
</feature>
<evidence type="ECO:0000313" key="3">
    <source>
        <dbReference type="Proteomes" id="UP001527181"/>
    </source>
</evidence>
<name>A0ABT4H824_PAEAL</name>
<sequence length="238" mass="25338">MATTPNYGLILPGENDFYDINVTNSNNTKIDTVIKQEVDAAKSYTDQKVADIDLTKITPESIGAAKKSDLDTHIQDNAMHITAGERNTWNAKETQEGAQAKANTAETNAKNASLPRTGGTISGDLAVTNSLTVASRNIIWEIDNLKQSGADAKNRIAGAVSAKGVPASAADDFPTLAWKIGQIVTGVPFARINTNVSENFQSFKPYEDATVSSGLSYVMVTGLSFTAKGIIVLDKRGK</sequence>
<feature type="region of interest" description="Disordered" evidence="1">
    <location>
        <begin position="93"/>
        <end position="116"/>
    </location>
</feature>
<dbReference type="EMBL" id="JAMDNP010000119">
    <property type="protein sequence ID" value="MCY9764769.1"/>
    <property type="molecule type" value="Genomic_DNA"/>
</dbReference>
<proteinExistence type="predicted"/>
<feature type="non-terminal residue" evidence="2">
    <location>
        <position position="238"/>
    </location>
</feature>
<dbReference type="Proteomes" id="UP001527181">
    <property type="component" value="Unassembled WGS sequence"/>
</dbReference>
<protein>
    <submittedName>
        <fullName evidence="2">Phage tail protein</fullName>
    </submittedName>
</protein>
<gene>
    <name evidence="2" type="ORF">M5X12_30205</name>
</gene>
<comment type="caution">
    <text evidence="2">The sequence shown here is derived from an EMBL/GenBank/DDBJ whole genome shotgun (WGS) entry which is preliminary data.</text>
</comment>
<organism evidence="2 3">
    <name type="scientific">Paenibacillus alvei</name>
    <name type="common">Bacillus alvei</name>
    <dbReference type="NCBI Taxonomy" id="44250"/>
    <lineage>
        <taxon>Bacteria</taxon>
        <taxon>Bacillati</taxon>
        <taxon>Bacillota</taxon>
        <taxon>Bacilli</taxon>
        <taxon>Bacillales</taxon>
        <taxon>Paenibacillaceae</taxon>
        <taxon>Paenibacillus</taxon>
    </lineage>
</organism>
<evidence type="ECO:0000256" key="1">
    <source>
        <dbReference type="SAM" id="MobiDB-lite"/>
    </source>
</evidence>
<accession>A0ABT4H824</accession>
<reference evidence="2 3" key="1">
    <citation type="submission" date="2022-05" db="EMBL/GenBank/DDBJ databases">
        <title>Genome Sequencing of Bee-Associated Microbes.</title>
        <authorList>
            <person name="Dunlap C."/>
        </authorList>
    </citation>
    <scope>NUCLEOTIDE SEQUENCE [LARGE SCALE GENOMIC DNA]</scope>
    <source>
        <strain evidence="2 3">NRRL B-04010</strain>
    </source>
</reference>